<evidence type="ECO:0000256" key="1">
    <source>
        <dbReference type="SAM" id="MobiDB-lite"/>
    </source>
</evidence>
<name>A0A2P6U2W0_CHLSO</name>
<accession>A0A2P6U2W0</accession>
<dbReference type="Proteomes" id="UP000239899">
    <property type="component" value="Unassembled WGS sequence"/>
</dbReference>
<comment type="caution">
    <text evidence="2">The sequence shown here is derived from an EMBL/GenBank/DDBJ whole genome shotgun (WGS) entry which is preliminary data.</text>
</comment>
<proteinExistence type="predicted"/>
<dbReference type="GO" id="GO:0035770">
    <property type="term" value="C:ribonucleoprotein granule"/>
    <property type="evidence" value="ECO:0007669"/>
    <property type="project" value="TreeGrafter"/>
</dbReference>
<keyword evidence="3" id="KW-1185">Reference proteome</keyword>
<organism evidence="2 3">
    <name type="scientific">Chlorella sorokiniana</name>
    <name type="common">Freshwater green alga</name>
    <dbReference type="NCBI Taxonomy" id="3076"/>
    <lineage>
        <taxon>Eukaryota</taxon>
        <taxon>Viridiplantae</taxon>
        <taxon>Chlorophyta</taxon>
        <taxon>core chlorophytes</taxon>
        <taxon>Trebouxiophyceae</taxon>
        <taxon>Chlorellales</taxon>
        <taxon>Chlorellaceae</taxon>
        <taxon>Chlorella clade</taxon>
        <taxon>Chlorella</taxon>
    </lineage>
</organism>
<feature type="compositionally biased region" description="Low complexity" evidence="1">
    <location>
        <begin position="858"/>
        <end position="891"/>
    </location>
</feature>
<evidence type="ECO:0000313" key="2">
    <source>
        <dbReference type="EMBL" id="PRW60650.1"/>
    </source>
</evidence>
<sequence length="1224" mass="128032">MWLVRLAQRRSALARLAAGTGCLAGPLEAGSVSLPSSQAAAPVVMNWHITAAAALRQLSSLAAPHAESGSSSSSPSSPSSARRANPSSSSTVSSRSSSASQRARLVSRLLTASLKEAASCQEVLHLVQQAGPRCDSYNFTTAVSRIAKLHRQQPCDGAAQREAFSQLLRFAAEQQLALGPVAPGQVVHAAAVLQYRFTAEQQLAWEERLVSALPAAEPQTVANALWGWSKLGLPLTHQLAAAADAAVQRTAAAMKPQEVSNTLWAFARSGWQLSSGAVATLRQRLQAVLPEAKPQEVANSLWALARLGLPLEGALAAAADAAVQQTAAFMKLHEMSNTLWAHASSGWQLSSRAAAALMQRLQALLPDAYPQAVVNSLWALAMLGLPLEGQLAATADAAVPRIAAVMNPQDVSNTLFAFARGGWQLSPGIAAALVQRLEAVLSEAKPQEVANSLWALAKLGLRLEDPLAAAAADAAVQRTAAFMKPQEVSNTLWAYATGCWQLSDSAAAVLQQRLHAVLSQCSPQAVANSLWALATLSLRQDQIGSCPPSLLSAVVAWADARWHQLPANWTCDLCFNLARLGAQPSSAWLDAAVARSLESYVADGAAGARFSNLVWACSKWQHRPESEALAMAVVAAVDNLAAEWRGKGRRGGLRLLNGLMQQPGGFCVSATTPAAAAALQDRLLPLLCTDIDLVASLEPEGGELNYLADCAASCAAVGLRLPAVQLKAICRYVQQHPQQLDRGGRANLQRAFEAWDHQPGLALLAELGPLASLPAPGAQPLALPPPAANLCVMWLARLARRSGSLARLPAGAECLAGGAATAQLEVGRSQSLPPQQAPASALPPATLLLRRLMSAAEPPAPAAGSSVSHSRSDATASSSSVTVPAALPSSSGGAGSGDATSHEDGGRGPSVLSGSLLTGYISHARSCKWVLQLVRLAGQHCDALHISAAAGRMAALHKQRPSRGEANRQAFGQLLRHVAGQQLEMDAVAVGQVLYAQSPALLDAIVAWADGRWAEVPAVWVCDLCYNLARLGMQPDRTWIEAAVAQCLACIEAAEMEPDVLFTTIVAACSKWQHRLEPEALAPLVVAAVDKSSAHWMSKGRRGGLALLRALAQQPGGFSVATAPPAAADALERRLLPLLCSDIDVVASLDPEGGELAYLADCAASCAAVGLRLPAAQLKAICRYVQQHPQQLDRGGRANLQRAFEAWGHQPGLALLAELGAAAA</sequence>
<feature type="region of interest" description="Disordered" evidence="1">
    <location>
        <begin position="858"/>
        <end position="908"/>
    </location>
</feature>
<dbReference type="InterPro" id="IPR016024">
    <property type="entry name" value="ARM-type_fold"/>
</dbReference>
<dbReference type="GO" id="GO:0003723">
    <property type="term" value="F:RNA binding"/>
    <property type="evidence" value="ECO:0007669"/>
    <property type="project" value="TreeGrafter"/>
</dbReference>
<dbReference type="InterPro" id="IPR050870">
    <property type="entry name" value="FAST_kinase"/>
</dbReference>
<dbReference type="PANTHER" id="PTHR21228">
    <property type="entry name" value="FAST LEU-RICH DOMAIN-CONTAINING"/>
    <property type="match status" value="1"/>
</dbReference>
<evidence type="ECO:0000313" key="3">
    <source>
        <dbReference type="Proteomes" id="UP000239899"/>
    </source>
</evidence>
<reference evidence="2 3" key="1">
    <citation type="journal article" date="2018" name="Plant J.">
        <title>Genome sequences of Chlorella sorokiniana UTEX 1602 and Micractinium conductrix SAG 241.80: implications to maltose excretion by a green alga.</title>
        <authorList>
            <person name="Arriola M.B."/>
            <person name="Velmurugan N."/>
            <person name="Zhang Y."/>
            <person name="Plunkett M.H."/>
            <person name="Hondzo H."/>
            <person name="Barney B.M."/>
        </authorList>
    </citation>
    <scope>NUCLEOTIDE SEQUENCE [LARGE SCALE GENOMIC DNA]</scope>
    <source>
        <strain evidence="3">UTEX 1602</strain>
    </source>
</reference>
<dbReference type="PANTHER" id="PTHR21228:SF40">
    <property type="entry name" value="LD45607P"/>
    <property type="match status" value="1"/>
</dbReference>
<dbReference type="GO" id="GO:0044528">
    <property type="term" value="P:regulation of mitochondrial mRNA stability"/>
    <property type="evidence" value="ECO:0007669"/>
    <property type="project" value="TreeGrafter"/>
</dbReference>
<dbReference type="AlphaFoldDB" id="A0A2P6U2W0"/>
<dbReference type="OrthoDB" id="533178at2759"/>
<dbReference type="EMBL" id="LHPG02000002">
    <property type="protein sequence ID" value="PRW60650.1"/>
    <property type="molecule type" value="Genomic_DNA"/>
</dbReference>
<gene>
    <name evidence="2" type="ORF">C2E21_0895</name>
</gene>
<feature type="region of interest" description="Disordered" evidence="1">
    <location>
        <begin position="65"/>
        <end position="97"/>
    </location>
</feature>
<dbReference type="GO" id="GO:0000963">
    <property type="term" value="P:mitochondrial RNA processing"/>
    <property type="evidence" value="ECO:0007669"/>
    <property type="project" value="TreeGrafter"/>
</dbReference>
<dbReference type="GO" id="GO:0005759">
    <property type="term" value="C:mitochondrial matrix"/>
    <property type="evidence" value="ECO:0007669"/>
    <property type="project" value="TreeGrafter"/>
</dbReference>
<dbReference type="SUPFAM" id="SSF48371">
    <property type="entry name" value="ARM repeat"/>
    <property type="match status" value="1"/>
</dbReference>
<protein>
    <submittedName>
        <fullName evidence="2">RAP domain</fullName>
    </submittedName>
</protein>